<dbReference type="SUPFAM" id="SSF54523">
    <property type="entry name" value="Pili subunits"/>
    <property type="match status" value="1"/>
</dbReference>
<evidence type="ECO:0000313" key="2">
    <source>
        <dbReference type="EMBL" id="GAA5509030.1"/>
    </source>
</evidence>
<dbReference type="Pfam" id="PF07963">
    <property type="entry name" value="N_methyl"/>
    <property type="match status" value="1"/>
</dbReference>
<dbReference type="RefSeq" id="WP_345685769.1">
    <property type="nucleotide sequence ID" value="NZ_BAABRO010000012.1"/>
</dbReference>
<evidence type="ECO:0000313" key="3">
    <source>
        <dbReference type="Proteomes" id="UP001416858"/>
    </source>
</evidence>
<evidence type="ECO:0000259" key="1">
    <source>
        <dbReference type="Pfam" id="PF07596"/>
    </source>
</evidence>
<gene>
    <name evidence="2" type="ORF">Rcae01_04499</name>
</gene>
<dbReference type="NCBIfam" id="TIGR02532">
    <property type="entry name" value="IV_pilin_GFxxxE"/>
    <property type="match status" value="1"/>
</dbReference>
<dbReference type="NCBIfam" id="TIGR04294">
    <property type="entry name" value="pre_pil_HX9DG"/>
    <property type="match status" value="1"/>
</dbReference>
<feature type="domain" description="DUF1559" evidence="1">
    <location>
        <begin position="34"/>
        <end position="375"/>
    </location>
</feature>
<dbReference type="InterPro" id="IPR011453">
    <property type="entry name" value="DUF1559"/>
</dbReference>
<dbReference type="InterPro" id="IPR012902">
    <property type="entry name" value="N_methyl_site"/>
</dbReference>
<organism evidence="2 3">
    <name type="scientific">Novipirellula caenicola</name>
    <dbReference type="NCBI Taxonomy" id="1536901"/>
    <lineage>
        <taxon>Bacteria</taxon>
        <taxon>Pseudomonadati</taxon>
        <taxon>Planctomycetota</taxon>
        <taxon>Planctomycetia</taxon>
        <taxon>Pirellulales</taxon>
        <taxon>Pirellulaceae</taxon>
        <taxon>Novipirellula</taxon>
    </lineage>
</organism>
<accession>A0ABP9VXN0</accession>
<dbReference type="EMBL" id="BAABRO010000012">
    <property type="protein sequence ID" value="GAA5509030.1"/>
    <property type="molecule type" value="Genomic_DNA"/>
</dbReference>
<proteinExistence type="predicted"/>
<dbReference type="InterPro" id="IPR027558">
    <property type="entry name" value="Pre_pil_HX9DG_C"/>
</dbReference>
<dbReference type="InterPro" id="IPR045584">
    <property type="entry name" value="Pilin-like"/>
</dbReference>
<reference evidence="2 3" key="1">
    <citation type="submission" date="2024-02" db="EMBL/GenBank/DDBJ databases">
        <title>Rhodopirellula caenicola NBRC 110016.</title>
        <authorList>
            <person name="Ichikawa N."/>
            <person name="Katano-Makiyama Y."/>
            <person name="Hidaka K."/>
        </authorList>
    </citation>
    <scope>NUCLEOTIDE SEQUENCE [LARGE SCALE GENOMIC DNA]</scope>
    <source>
        <strain evidence="2 3">NBRC 110016</strain>
    </source>
</reference>
<dbReference type="Gene3D" id="3.30.700.10">
    <property type="entry name" value="Glycoprotein, Type 4 Pilin"/>
    <property type="match status" value="1"/>
</dbReference>
<dbReference type="PANTHER" id="PTHR30093:SF2">
    <property type="entry name" value="TYPE II SECRETION SYSTEM PROTEIN H"/>
    <property type="match status" value="1"/>
</dbReference>
<name>A0ABP9VXN0_9BACT</name>
<dbReference type="Proteomes" id="UP001416858">
    <property type="component" value="Unassembled WGS sequence"/>
</dbReference>
<keyword evidence="3" id="KW-1185">Reference proteome</keyword>
<comment type="caution">
    <text evidence="2">The sequence shown here is derived from an EMBL/GenBank/DDBJ whole genome shotgun (WGS) entry which is preliminary data.</text>
</comment>
<dbReference type="PANTHER" id="PTHR30093">
    <property type="entry name" value="GENERAL SECRETION PATHWAY PROTEIN G"/>
    <property type="match status" value="1"/>
</dbReference>
<sequence>MCFRAKRQAFTLVELLVVIAIIGVLVGLLLPAVQAAREAARRMSCSNNFKQIGLAIHNYHAAYNRLPIHGGGTLDSGSGTAWESGTSTAPAGRNALNLSSLVALTPFFEQQAIWEQVVNPYQVTSGAAIGRVFNPMGPDPNRSISNITNAVGGSYAPFETDIASLRCPSDPGVGLPAQGRTNYAVCAGDSVFMGNSGIPNSVTGIPSSGTSEDVRTCQRGFFVHRSAMGFRDILDGLANTICMGEIVTDLGDQDKRTHAAFITGDLAVAGGALSCSTFTDPTRPQFWASTAPLTGTAENKRGYKWAYSRPLYTQFNTIRPPNQEVCMGSATSGGTLSAGSHTSPGVVPAGSRHQGGCHVLMGDGAVKFITDSIDAGDQSSAMVQRVNSIWTGPYLGAGRASPFGLWGALGTRANKETISTEF</sequence>
<protein>
    <recommendedName>
        <fullName evidence="1">DUF1559 domain-containing protein</fullName>
    </recommendedName>
</protein>
<dbReference type="Pfam" id="PF07596">
    <property type="entry name" value="SBP_bac_10"/>
    <property type="match status" value="1"/>
</dbReference>